<feature type="region of interest" description="Disordered" evidence="1">
    <location>
        <begin position="45"/>
        <end position="85"/>
    </location>
</feature>
<evidence type="ECO:0000313" key="2">
    <source>
        <dbReference type="EMBL" id="KAF8771957.1"/>
    </source>
</evidence>
<sequence>MLVALQRFLSPPHHDLHLSDIRNHTRKGKRELIRTIVHPLWMGRTTTRDGKRGGGVDDLSDGKEECETESRGLPGSMEAPDTGKRARPTLSFHTHTALVRNIVARIIQTAQGRRARTFGDSTDHRFSCIQYDITFGEFVDEKTILKWCQQFEDGRTDLTDVERQGRLIMVSTSDMVLWVEDIILSNRRVSIAYIAQNKGISVDSAHSIVCHQLDYRKLCSRWVPYSLSSEQKGARFAASLGFLQRYYAEGNDFLNRIIRVTLSRIMGASLHPRNEASVNGMEIHIIACENKIQSSPISE</sequence>
<keyword evidence="3" id="KW-1185">Reference proteome</keyword>
<comment type="caution">
    <text evidence="2">The sequence shown here is derived from an EMBL/GenBank/DDBJ whole genome shotgun (WGS) entry which is preliminary data.</text>
</comment>
<evidence type="ECO:0000313" key="3">
    <source>
        <dbReference type="Proteomes" id="UP000807504"/>
    </source>
</evidence>
<name>A0A8T0EGW5_ARGBR</name>
<feature type="compositionally biased region" description="Basic and acidic residues" evidence="1">
    <location>
        <begin position="46"/>
        <end position="70"/>
    </location>
</feature>
<organism evidence="2 3">
    <name type="scientific">Argiope bruennichi</name>
    <name type="common">Wasp spider</name>
    <name type="synonym">Aranea bruennichi</name>
    <dbReference type="NCBI Taxonomy" id="94029"/>
    <lineage>
        <taxon>Eukaryota</taxon>
        <taxon>Metazoa</taxon>
        <taxon>Ecdysozoa</taxon>
        <taxon>Arthropoda</taxon>
        <taxon>Chelicerata</taxon>
        <taxon>Arachnida</taxon>
        <taxon>Araneae</taxon>
        <taxon>Araneomorphae</taxon>
        <taxon>Entelegynae</taxon>
        <taxon>Araneoidea</taxon>
        <taxon>Araneidae</taxon>
        <taxon>Argiope</taxon>
    </lineage>
</organism>
<dbReference type="PANTHER" id="PTHR46060">
    <property type="entry name" value="MARINER MOS1 TRANSPOSASE-LIKE PROTEIN"/>
    <property type="match status" value="1"/>
</dbReference>
<dbReference type="InterPro" id="IPR052709">
    <property type="entry name" value="Transposase-MT_Hybrid"/>
</dbReference>
<dbReference type="Proteomes" id="UP000807504">
    <property type="component" value="Unassembled WGS sequence"/>
</dbReference>
<dbReference type="EMBL" id="JABXBU010002228">
    <property type="protein sequence ID" value="KAF8771957.1"/>
    <property type="molecule type" value="Genomic_DNA"/>
</dbReference>
<reference evidence="2" key="2">
    <citation type="submission" date="2020-06" db="EMBL/GenBank/DDBJ databases">
        <authorList>
            <person name="Sheffer M."/>
        </authorList>
    </citation>
    <scope>NUCLEOTIDE SEQUENCE</scope>
</reference>
<protein>
    <submittedName>
        <fullName evidence="2">Protein GVQW3 like protein</fullName>
    </submittedName>
</protein>
<reference evidence="2" key="1">
    <citation type="journal article" date="2020" name="bioRxiv">
        <title>Chromosome-level reference genome of the European wasp spider Argiope bruennichi: a resource for studies on range expansion and evolutionary adaptation.</title>
        <authorList>
            <person name="Sheffer M.M."/>
            <person name="Hoppe A."/>
            <person name="Krehenwinkel H."/>
            <person name="Uhl G."/>
            <person name="Kuss A.W."/>
            <person name="Jensen L."/>
            <person name="Jensen C."/>
            <person name="Gillespie R.G."/>
            <person name="Hoff K.J."/>
            <person name="Prost S."/>
        </authorList>
    </citation>
    <scope>NUCLEOTIDE SEQUENCE</scope>
</reference>
<dbReference type="AlphaFoldDB" id="A0A8T0EGW5"/>
<proteinExistence type="predicted"/>
<dbReference type="PANTHER" id="PTHR46060:SF1">
    <property type="entry name" value="MARINER MOS1 TRANSPOSASE-LIKE PROTEIN"/>
    <property type="match status" value="1"/>
</dbReference>
<gene>
    <name evidence="2" type="ORF">HNY73_019316</name>
</gene>
<evidence type="ECO:0000256" key="1">
    <source>
        <dbReference type="SAM" id="MobiDB-lite"/>
    </source>
</evidence>
<accession>A0A8T0EGW5</accession>